<evidence type="ECO:0000313" key="1">
    <source>
        <dbReference type="EMBL" id="KAI3773053.1"/>
    </source>
</evidence>
<organism evidence="1 2">
    <name type="scientific">Arctium lappa</name>
    <name type="common">Greater burdock</name>
    <name type="synonym">Lappa major</name>
    <dbReference type="NCBI Taxonomy" id="4217"/>
    <lineage>
        <taxon>Eukaryota</taxon>
        <taxon>Viridiplantae</taxon>
        <taxon>Streptophyta</taxon>
        <taxon>Embryophyta</taxon>
        <taxon>Tracheophyta</taxon>
        <taxon>Spermatophyta</taxon>
        <taxon>Magnoliopsida</taxon>
        <taxon>eudicotyledons</taxon>
        <taxon>Gunneridae</taxon>
        <taxon>Pentapetalae</taxon>
        <taxon>asterids</taxon>
        <taxon>campanulids</taxon>
        <taxon>Asterales</taxon>
        <taxon>Asteraceae</taxon>
        <taxon>Carduoideae</taxon>
        <taxon>Cardueae</taxon>
        <taxon>Arctiinae</taxon>
        <taxon>Arctium</taxon>
    </lineage>
</organism>
<name>A0ACB9FQ42_ARCLA</name>
<dbReference type="Proteomes" id="UP001055879">
    <property type="component" value="Linkage Group LG01"/>
</dbReference>
<sequence>MLTNKNKRRRIWCSSEIQITVQLFENTKQWTYSSPSPISVSVQLLSDDLLLDLCDQIIYGTLAITR</sequence>
<keyword evidence="2" id="KW-1185">Reference proteome</keyword>
<gene>
    <name evidence="1" type="ORF">L6452_04251</name>
</gene>
<dbReference type="EMBL" id="CM042047">
    <property type="protein sequence ID" value="KAI3773053.1"/>
    <property type="molecule type" value="Genomic_DNA"/>
</dbReference>
<reference evidence="1 2" key="2">
    <citation type="journal article" date="2022" name="Mol. Ecol. Resour.">
        <title>The genomes of chicory, endive, great burdock and yacon provide insights into Asteraceae paleo-polyploidization history and plant inulin production.</title>
        <authorList>
            <person name="Fan W."/>
            <person name="Wang S."/>
            <person name="Wang H."/>
            <person name="Wang A."/>
            <person name="Jiang F."/>
            <person name="Liu H."/>
            <person name="Zhao H."/>
            <person name="Xu D."/>
            <person name="Zhang Y."/>
        </authorList>
    </citation>
    <scope>NUCLEOTIDE SEQUENCE [LARGE SCALE GENOMIC DNA]</scope>
    <source>
        <strain evidence="2">cv. Niubang</strain>
    </source>
</reference>
<protein>
    <submittedName>
        <fullName evidence="1">Uncharacterized protein</fullName>
    </submittedName>
</protein>
<comment type="caution">
    <text evidence="1">The sequence shown here is derived from an EMBL/GenBank/DDBJ whole genome shotgun (WGS) entry which is preliminary data.</text>
</comment>
<accession>A0ACB9FQ42</accession>
<reference evidence="2" key="1">
    <citation type="journal article" date="2022" name="Mol. Ecol. Resour.">
        <title>The genomes of chicory, endive, great burdock and yacon provide insights into Asteraceae palaeo-polyploidization history and plant inulin production.</title>
        <authorList>
            <person name="Fan W."/>
            <person name="Wang S."/>
            <person name="Wang H."/>
            <person name="Wang A."/>
            <person name="Jiang F."/>
            <person name="Liu H."/>
            <person name="Zhao H."/>
            <person name="Xu D."/>
            <person name="Zhang Y."/>
        </authorList>
    </citation>
    <scope>NUCLEOTIDE SEQUENCE [LARGE SCALE GENOMIC DNA]</scope>
    <source>
        <strain evidence="2">cv. Niubang</strain>
    </source>
</reference>
<evidence type="ECO:0000313" key="2">
    <source>
        <dbReference type="Proteomes" id="UP001055879"/>
    </source>
</evidence>
<proteinExistence type="predicted"/>